<gene>
    <name evidence="3" type="ORF">J2S63_002815</name>
</gene>
<keyword evidence="4" id="KW-1185">Reference proteome</keyword>
<dbReference type="InterPro" id="IPR002397">
    <property type="entry name" value="Cyt_P450_B"/>
</dbReference>
<comment type="similarity">
    <text evidence="1 2">Belongs to the cytochrome P450 family.</text>
</comment>
<evidence type="ECO:0000313" key="4">
    <source>
        <dbReference type="Proteomes" id="UP001183648"/>
    </source>
</evidence>
<keyword evidence="2" id="KW-0408">Iron</keyword>
<dbReference type="InterPro" id="IPR001128">
    <property type="entry name" value="Cyt_P450"/>
</dbReference>
<dbReference type="SUPFAM" id="SSF48264">
    <property type="entry name" value="Cytochrome P450"/>
    <property type="match status" value="1"/>
</dbReference>
<sequence length="412" mass="46173">MTTTPDGEVTTTSEETARGCPVIDFDFTVERPALEYFTFLDGLREEAPIAWNTYGGGFWMLNRNALVGEAFQTPEVFSSSATVPTLPNPDYHFIPTMENGAEHRKYRAVLNPQFSPKVVATLEPSIRRDCIDLIESLVEKGSVDLVADFAMVFPTKVFLQIVDLPAEDTDTFVTWVEDVFAGLGNAAKAEGMAAAMEGIRVYFTTFMEEWRANPGDPETSFFGRLLNSNIGDRPIRDDEFLNMSLVLLLAGLDTVKSQMGYMFYHLATHPEDRQRIIDEPEIAANAVEEFLRANAIVMDGRKLAQDVDFHGCPMKKDDMVMLTLAAASRDTTEFDHADQIDFDRKAVTHFSFGSGPHRCLGSHLARLELRVVLEEWHKRIPHYRLDPAVAREDIVESGPQLGLSSLPLVWEV</sequence>
<dbReference type="CDD" id="cd11035">
    <property type="entry name" value="P450cam-like"/>
    <property type="match status" value="1"/>
</dbReference>
<dbReference type="Proteomes" id="UP001183648">
    <property type="component" value="Unassembled WGS sequence"/>
</dbReference>
<accession>A0ABU2BXY8</accession>
<dbReference type="PANTHER" id="PTHR46696">
    <property type="entry name" value="P450, PUTATIVE (EUROFUNG)-RELATED"/>
    <property type="match status" value="1"/>
</dbReference>
<keyword evidence="2" id="KW-0349">Heme</keyword>
<dbReference type="PROSITE" id="PS00086">
    <property type="entry name" value="CYTOCHROME_P450"/>
    <property type="match status" value="1"/>
</dbReference>
<dbReference type="PRINTS" id="PR00385">
    <property type="entry name" value="P450"/>
</dbReference>
<dbReference type="Pfam" id="PF00067">
    <property type="entry name" value="p450"/>
    <property type="match status" value="1"/>
</dbReference>
<name>A0ABU2BXY8_9ACTN</name>
<proteinExistence type="inferred from homology"/>
<keyword evidence="2" id="KW-0560">Oxidoreductase</keyword>
<protein>
    <submittedName>
        <fullName evidence="3">Cytochrome P450</fullName>
    </submittedName>
</protein>
<dbReference type="InterPro" id="IPR017972">
    <property type="entry name" value="Cyt_P450_CS"/>
</dbReference>
<dbReference type="RefSeq" id="WP_310303469.1">
    <property type="nucleotide sequence ID" value="NZ_BAAAPS010000003.1"/>
</dbReference>
<evidence type="ECO:0000256" key="1">
    <source>
        <dbReference type="ARBA" id="ARBA00010617"/>
    </source>
</evidence>
<evidence type="ECO:0000256" key="2">
    <source>
        <dbReference type="RuleBase" id="RU000461"/>
    </source>
</evidence>
<dbReference type="EMBL" id="JAVDYG010000001">
    <property type="protein sequence ID" value="MDR7363262.1"/>
    <property type="molecule type" value="Genomic_DNA"/>
</dbReference>
<evidence type="ECO:0000313" key="3">
    <source>
        <dbReference type="EMBL" id="MDR7363262.1"/>
    </source>
</evidence>
<keyword evidence="2" id="KW-0479">Metal-binding</keyword>
<keyword evidence="2" id="KW-0503">Monooxygenase</keyword>
<dbReference type="InterPro" id="IPR036396">
    <property type="entry name" value="Cyt_P450_sf"/>
</dbReference>
<dbReference type="Gene3D" id="1.10.630.10">
    <property type="entry name" value="Cytochrome P450"/>
    <property type="match status" value="1"/>
</dbReference>
<comment type="caution">
    <text evidence="3">The sequence shown here is derived from an EMBL/GenBank/DDBJ whole genome shotgun (WGS) entry which is preliminary data.</text>
</comment>
<dbReference type="PRINTS" id="PR00359">
    <property type="entry name" value="BP450"/>
</dbReference>
<dbReference type="PANTHER" id="PTHR46696:SF6">
    <property type="entry name" value="P450, PUTATIVE (EUROFUNG)-RELATED"/>
    <property type="match status" value="1"/>
</dbReference>
<organism evidence="3 4">
    <name type="scientific">Nocardioides marmoribigeumensis</name>
    <dbReference type="NCBI Taxonomy" id="433649"/>
    <lineage>
        <taxon>Bacteria</taxon>
        <taxon>Bacillati</taxon>
        <taxon>Actinomycetota</taxon>
        <taxon>Actinomycetes</taxon>
        <taxon>Propionibacteriales</taxon>
        <taxon>Nocardioidaceae</taxon>
        <taxon>Nocardioides</taxon>
    </lineage>
</organism>
<reference evidence="3 4" key="1">
    <citation type="submission" date="2023-07" db="EMBL/GenBank/DDBJ databases">
        <title>Sequencing the genomes of 1000 actinobacteria strains.</title>
        <authorList>
            <person name="Klenk H.-P."/>
        </authorList>
    </citation>
    <scope>NUCLEOTIDE SEQUENCE [LARGE SCALE GENOMIC DNA]</scope>
    <source>
        <strain evidence="3 4">DSM 19426</strain>
    </source>
</reference>